<dbReference type="InterPro" id="IPR019412">
    <property type="entry name" value="IML2/TPR_39"/>
</dbReference>
<feature type="region of interest" description="Disordered" evidence="5">
    <location>
        <begin position="1"/>
        <end position="28"/>
    </location>
</feature>
<dbReference type="AlphaFoldDB" id="A0A084GHD8"/>
<protein>
    <recommendedName>
        <fullName evidence="2">Inclusion body clearance protein IML2</fullName>
    </recommendedName>
    <alternativeName>
        <fullName evidence="3">Inclusion body clearance protein iml2</fullName>
    </alternativeName>
</protein>
<dbReference type="GO" id="GO:0005634">
    <property type="term" value="C:nucleus"/>
    <property type="evidence" value="ECO:0007669"/>
    <property type="project" value="TreeGrafter"/>
</dbReference>
<keyword evidence="7" id="KW-1185">Reference proteome</keyword>
<name>A0A084GHD8_PSEDA</name>
<dbReference type="KEGG" id="sapo:SAPIO_CDS0031"/>
<comment type="caution">
    <text evidence="6">The sequence shown here is derived from an EMBL/GenBank/DDBJ whole genome shotgun (WGS) entry which is preliminary data.</text>
</comment>
<reference evidence="6 7" key="1">
    <citation type="journal article" date="2014" name="Genome Announc.">
        <title>Draft genome sequence of the pathogenic fungus Scedosporium apiospermum.</title>
        <authorList>
            <person name="Vandeputte P."/>
            <person name="Ghamrawi S."/>
            <person name="Rechenmann M."/>
            <person name="Iltis A."/>
            <person name="Giraud S."/>
            <person name="Fleury M."/>
            <person name="Thornton C."/>
            <person name="Delhaes L."/>
            <person name="Meyer W."/>
            <person name="Papon N."/>
            <person name="Bouchara J.P."/>
        </authorList>
    </citation>
    <scope>NUCLEOTIDE SEQUENCE [LARGE SCALE GENOMIC DNA]</scope>
    <source>
        <strain evidence="6 7">IHEM 14462</strain>
    </source>
</reference>
<dbReference type="GeneID" id="27718183"/>
<feature type="region of interest" description="Disordered" evidence="5">
    <location>
        <begin position="226"/>
        <end position="275"/>
    </location>
</feature>
<dbReference type="PANTHER" id="PTHR31859">
    <property type="entry name" value="TETRATRICOPEPTIDE REPEAT PROTEIN 39 FAMILY MEMBER"/>
    <property type="match status" value="1"/>
</dbReference>
<comment type="function">
    <text evidence="4">Inclusion body (IB) resident protein that interacts strongly with lipid droplet (LD) proteins. Involved in LD-mediated IB clearing after protein folding stress, probably by enabling access to the IBs of an LD-stored soluble sterol derivative that acts as a chaperone in inclusion clearing.</text>
</comment>
<evidence type="ECO:0000256" key="5">
    <source>
        <dbReference type="SAM" id="MobiDB-lite"/>
    </source>
</evidence>
<sequence length="754" mass="83720">MVRIGSWFRGAEIPEPAEKTTPSTEGPSKEELLASEMANIEDAFAAAELILNDDMDGAEARLKDGDSSYHDLARTVISFIRSILGFEKEVMLLASTQLANCEARALVDQKRAQKEFAECTSCLYPPGTEYALVHAEATLMSAVVGVLHESLTEGVKSFYKLRKAYFALDAIMQLDIRAVKRNAPAQRRRSLAEAFADDRMPGTFGDDEFCDDEDAEIGKDAECAAHSSLRNPDTLPPSKSSPGNTSSDSSSEVSSLSTTSGAGSSATGTGTKTSFDSEVFTNPRDAFIHSGATMCFGVLLFLFTLVPPALSKLLSIVGFRGDRERGIRMLWESTAFPNVHGAIASLVLFTYYNGLLGLSDILPPADLYDDAAEIVGLPVEKCDALLARMRARYPQSGLLHLEQSRMYSNSRRLADAIDCLKHMPKSNMKQVDALASFETAISGLFIMDWNLMRDSFLKCIELNEWSRTLYYYLAGCAELEFYRDAFHNRGGGAEETKRRKKTAEELFRKAPPASGKKRFLAKQLPFEIFVLRKIQKWEARAKEHKIDLADAIGVSPAQEMVYLWNGGKRVDMEQAEKALGYLAWERCTANKEAVEKFRGVVEERAVKALCEAALLRVLGRVKEARTGLEEDVLKHDKSCFKGGTKDDYILPCTHYEMGVLAWVEARSSPSFEEASKECKEEASSKDKTAAAENQSEDDKATALDDVRKAKIEECQACLDKAANWEAFVLDARCGMRVQTGMETLRWYRKRMGWD</sequence>
<dbReference type="PANTHER" id="PTHR31859:SF1">
    <property type="entry name" value="TETRATRICOPEPTIDE REPEAT PROTEIN 39C"/>
    <property type="match status" value="1"/>
</dbReference>
<dbReference type="OMA" id="WNGYNRM"/>
<accession>A0A084GHD8</accession>
<dbReference type="Proteomes" id="UP000028545">
    <property type="component" value="Unassembled WGS sequence"/>
</dbReference>
<dbReference type="EMBL" id="JOWA01000011">
    <property type="protein sequence ID" value="KEZ46750.1"/>
    <property type="molecule type" value="Genomic_DNA"/>
</dbReference>
<evidence type="ECO:0000313" key="6">
    <source>
        <dbReference type="EMBL" id="KEZ46750.1"/>
    </source>
</evidence>
<evidence type="ECO:0000256" key="1">
    <source>
        <dbReference type="ARBA" id="ARBA00011408"/>
    </source>
</evidence>
<dbReference type="OrthoDB" id="2154985at2759"/>
<dbReference type="GO" id="GO:0005741">
    <property type="term" value="C:mitochondrial outer membrane"/>
    <property type="evidence" value="ECO:0007669"/>
    <property type="project" value="TreeGrafter"/>
</dbReference>
<organism evidence="6 7">
    <name type="scientific">Pseudallescheria apiosperma</name>
    <name type="common">Scedosporium apiospermum</name>
    <dbReference type="NCBI Taxonomy" id="563466"/>
    <lineage>
        <taxon>Eukaryota</taxon>
        <taxon>Fungi</taxon>
        <taxon>Dikarya</taxon>
        <taxon>Ascomycota</taxon>
        <taxon>Pezizomycotina</taxon>
        <taxon>Sordariomycetes</taxon>
        <taxon>Hypocreomycetidae</taxon>
        <taxon>Microascales</taxon>
        <taxon>Microascaceae</taxon>
        <taxon>Scedosporium</taxon>
    </lineage>
</organism>
<feature type="region of interest" description="Disordered" evidence="5">
    <location>
        <begin position="681"/>
        <end position="700"/>
    </location>
</feature>
<dbReference type="GO" id="GO:0005829">
    <property type="term" value="C:cytosol"/>
    <property type="evidence" value="ECO:0007669"/>
    <property type="project" value="TreeGrafter"/>
</dbReference>
<evidence type="ECO:0000313" key="7">
    <source>
        <dbReference type="Proteomes" id="UP000028545"/>
    </source>
</evidence>
<evidence type="ECO:0000256" key="3">
    <source>
        <dbReference type="ARBA" id="ARBA00019539"/>
    </source>
</evidence>
<evidence type="ECO:0000256" key="2">
    <source>
        <dbReference type="ARBA" id="ARBA00018424"/>
    </source>
</evidence>
<dbReference type="Pfam" id="PF10300">
    <property type="entry name" value="Iml2-TPR_39"/>
    <property type="match status" value="1"/>
</dbReference>
<dbReference type="VEuPathDB" id="FungiDB:SAPIO_CDS0031"/>
<proteinExistence type="predicted"/>
<dbReference type="RefSeq" id="XP_016646549.1">
    <property type="nucleotide sequence ID" value="XM_016782916.1"/>
</dbReference>
<evidence type="ECO:0000256" key="4">
    <source>
        <dbReference type="ARBA" id="ARBA00043897"/>
    </source>
</evidence>
<gene>
    <name evidence="6" type="ORF">SAPIO_CDS0031</name>
</gene>
<feature type="compositionally biased region" description="Low complexity" evidence="5">
    <location>
        <begin position="236"/>
        <end position="274"/>
    </location>
</feature>
<dbReference type="HOGENOM" id="CLU_014926_1_0_1"/>
<comment type="subunit">
    <text evidence="1">Interacts with lipid droplet proteins.</text>
</comment>